<organism evidence="2 3">
    <name type="scientific">Sorangium cellulosum</name>
    <name type="common">Polyangium cellulosum</name>
    <dbReference type="NCBI Taxonomy" id="56"/>
    <lineage>
        <taxon>Bacteria</taxon>
        <taxon>Pseudomonadati</taxon>
        <taxon>Myxococcota</taxon>
        <taxon>Polyangia</taxon>
        <taxon>Polyangiales</taxon>
        <taxon>Polyangiaceae</taxon>
        <taxon>Sorangium</taxon>
    </lineage>
</organism>
<reference evidence="2 3" key="1">
    <citation type="submission" date="2014-02" db="EMBL/GenBank/DDBJ databases">
        <title>The small core and large imbalanced accessory genome model reveals a collaborative survival strategy of Sorangium cellulosum strains in nature.</title>
        <authorList>
            <person name="Han K."/>
            <person name="Peng R."/>
            <person name="Blom J."/>
            <person name="Li Y.-Z."/>
        </authorList>
    </citation>
    <scope>NUCLEOTIDE SEQUENCE [LARGE SCALE GENOMIC DNA]</scope>
    <source>
        <strain evidence="2 3">So0157-25</strain>
    </source>
</reference>
<evidence type="ECO:0000313" key="2">
    <source>
        <dbReference type="EMBL" id="KYF49616.1"/>
    </source>
</evidence>
<name>A0A150P2G9_SORCE</name>
<keyword evidence="1" id="KW-0472">Membrane</keyword>
<dbReference type="EMBL" id="JELY01003335">
    <property type="protein sequence ID" value="KYF49616.1"/>
    <property type="molecule type" value="Genomic_DNA"/>
</dbReference>
<evidence type="ECO:0000313" key="3">
    <source>
        <dbReference type="Proteomes" id="UP000075420"/>
    </source>
</evidence>
<proteinExistence type="predicted"/>
<comment type="caution">
    <text evidence="2">The sequence shown here is derived from an EMBL/GenBank/DDBJ whole genome shotgun (WGS) entry which is preliminary data.</text>
</comment>
<keyword evidence="1" id="KW-0812">Transmembrane</keyword>
<protein>
    <submittedName>
        <fullName evidence="2">Uncharacterized protein</fullName>
    </submittedName>
</protein>
<feature type="transmembrane region" description="Helical" evidence="1">
    <location>
        <begin position="66"/>
        <end position="85"/>
    </location>
</feature>
<dbReference type="AlphaFoldDB" id="A0A150P2G9"/>
<feature type="transmembrane region" description="Helical" evidence="1">
    <location>
        <begin position="40"/>
        <end position="60"/>
    </location>
</feature>
<dbReference type="Proteomes" id="UP000075420">
    <property type="component" value="Unassembled WGS sequence"/>
</dbReference>
<sequence length="87" mass="8815">MPGADACYASGPGAPDHRRCLDVHEHRTEAARLRNISRGAFVAAGALGAATLGYALYGALRSDSEPAVTVAPVALAPGAGVSLSARW</sequence>
<gene>
    <name evidence="2" type="ORF">BE08_21785</name>
</gene>
<accession>A0A150P2G9</accession>
<evidence type="ECO:0000256" key="1">
    <source>
        <dbReference type="SAM" id="Phobius"/>
    </source>
</evidence>
<keyword evidence="1" id="KW-1133">Transmembrane helix</keyword>